<dbReference type="InterPro" id="IPR025768">
    <property type="entry name" value="TFG_box"/>
</dbReference>
<dbReference type="AlphaFoldDB" id="A0A8C6E915"/>
<evidence type="ECO:0000259" key="11">
    <source>
        <dbReference type="PROSITE" id="PS51536"/>
    </source>
</evidence>
<protein>
    <submittedName>
        <fullName evidence="13">LSM family member 14B</fullName>
    </submittedName>
</protein>
<evidence type="ECO:0000256" key="5">
    <source>
        <dbReference type="ARBA" id="ARBA00023274"/>
    </source>
</evidence>
<dbReference type="GO" id="GO:0006417">
    <property type="term" value="P:regulation of translation"/>
    <property type="evidence" value="ECO:0007669"/>
    <property type="project" value="UniProtKB-KW"/>
</dbReference>
<feature type="compositionally biased region" description="Polar residues" evidence="8">
    <location>
        <begin position="199"/>
        <end position="210"/>
    </location>
</feature>
<dbReference type="PROSITE" id="PS52002">
    <property type="entry name" value="SM"/>
    <property type="match status" value="1"/>
</dbReference>
<feature type="region of interest" description="Disordered" evidence="8">
    <location>
        <begin position="289"/>
        <end position="321"/>
    </location>
</feature>
<feature type="domain" description="FFD box profile" evidence="10">
    <location>
        <begin position="323"/>
        <end position="339"/>
    </location>
</feature>
<dbReference type="InterPro" id="IPR025609">
    <property type="entry name" value="Lsm14-like_N"/>
</dbReference>
<feature type="domain" description="Sm" evidence="12">
    <location>
        <begin position="1"/>
        <end position="83"/>
    </location>
</feature>
<evidence type="ECO:0000256" key="7">
    <source>
        <dbReference type="PROSITE-ProRule" id="PRU00869"/>
    </source>
</evidence>
<dbReference type="GeneTree" id="ENSGT00940000156010"/>
<evidence type="ECO:0000259" key="9">
    <source>
        <dbReference type="PROSITE" id="PS51512"/>
    </source>
</evidence>
<dbReference type="Pfam" id="PF12701">
    <property type="entry name" value="LSM14"/>
    <property type="match status" value="1"/>
</dbReference>
<feature type="domain" description="TFG box profile" evidence="11">
    <location>
        <begin position="343"/>
        <end position="363"/>
    </location>
</feature>
<dbReference type="SMART" id="SM01271">
    <property type="entry name" value="LSM14"/>
    <property type="match status" value="1"/>
</dbReference>
<dbReference type="PANTHER" id="PTHR13586:SF1">
    <property type="entry name" value="PROTEIN LSM14 HOMOLOG B"/>
    <property type="match status" value="1"/>
</dbReference>
<dbReference type="Proteomes" id="UP000694544">
    <property type="component" value="Unplaced"/>
</dbReference>
<name>A0A8C6E915_MOSMO</name>
<keyword evidence="4" id="KW-0810">Translation regulation</keyword>
<evidence type="ECO:0000256" key="3">
    <source>
        <dbReference type="ARBA" id="ARBA00022473"/>
    </source>
</evidence>
<dbReference type="Pfam" id="PF09532">
    <property type="entry name" value="FDF"/>
    <property type="match status" value="1"/>
</dbReference>
<feature type="short sequence motif" description="FFD box" evidence="6">
    <location>
        <begin position="323"/>
        <end position="339"/>
    </location>
</feature>
<evidence type="ECO:0000259" key="12">
    <source>
        <dbReference type="PROSITE" id="PS52002"/>
    </source>
</evidence>
<reference evidence="13" key="2">
    <citation type="submission" date="2025-09" db="UniProtKB">
        <authorList>
            <consortium name="Ensembl"/>
        </authorList>
    </citation>
    <scope>IDENTIFICATION</scope>
</reference>
<feature type="short sequence motif" description="TFG box" evidence="7">
    <location>
        <begin position="343"/>
        <end position="363"/>
    </location>
</feature>
<feature type="region of interest" description="Disordered" evidence="8">
    <location>
        <begin position="149"/>
        <end position="261"/>
    </location>
</feature>
<accession>A0A8C6E915</accession>
<evidence type="ECO:0000256" key="4">
    <source>
        <dbReference type="ARBA" id="ARBA00022845"/>
    </source>
</evidence>
<feature type="compositionally biased region" description="Basic and acidic residues" evidence="8">
    <location>
        <begin position="289"/>
        <end position="303"/>
    </location>
</feature>
<dbReference type="SMART" id="SM01199">
    <property type="entry name" value="FDF"/>
    <property type="match status" value="1"/>
</dbReference>
<dbReference type="GO" id="GO:1990904">
    <property type="term" value="C:ribonucleoprotein complex"/>
    <property type="evidence" value="ECO:0007669"/>
    <property type="project" value="UniProtKB-KW"/>
</dbReference>
<proteinExistence type="inferred from homology"/>
<dbReference type="InterPro" id="IPR047575">
    <property type="entry name" value="Sm"/>
</dbReference>
<feature type="region of interest" description="Disordered" evidence="8">
    <location>
        <begin position="370"/>
        <end position="398"/>
    </location>
</feature>
<evidence type="ECO:0000256" key="1">
    <source>
        <dbReference type="ARBA" id="ARBA00004331"/>
    </source>
</evidence>
<gene>
    <name evidence="13" type="primary">LSM14B</name>
</gene>
<dbReference type="PANTHER" id="PTHR13586">
    <property type="entry name" value="SCD6 PROTEIN-RELATED"/>
    <property type="match status" value="1"/>
</dbReference>
<organism evidence="13 14">
    <name type="scientific">Moschus moschiferus</name>
    <name type="common">Siberian musk deer</name>
    <name type="synonym">Moschus sibiricus</name>
    <dbReference type="NCBI Taxonomy" id="68415"/>
    <lineage>
        <taxon>Eukaryota</taxon>
        <taxon>Metazoa</taxon>
        <taxon>Chordata</taxon>
        <taxon>Craniata</taxon>
        <taxon>Vertebrata</taxon>
        <taxon>Euteleostomi</taxon>
        <taxon>Mammalia</taxon>
        <taxon>Eutheria</taxon>
        <taxon>Laurasiatheria</taxon>
        <taxon>Artiodactyla</taxon>
        <taxon>Ruminantia</taxon>
        <taxon>Pecora</taxon>
        <taxon>Moschidae</taxon>
        <taxon>Moschus</taxon>
    </lineage>
</organism>
<sequence>MSGSSGTPYLGSKISLISKAQIRYEGILYTIDTDNSTVALAKVRSFGTEDRPTDRPAPPREEIYEYIIFRGSDIKDITVCEPPKAQHTLPQDPAIVQSSLGSGSASSFQPHVPYSPFRGMPPYSQLAASSLLSQQYAASLGLEKLVSPPASAAASSPSSSPSPQPVSELDMSSEPHQLTSKGASFPSVSVGKSPMVEQAVQTGSLDNLNSKKLLPGKGTVGMQLNGRPAPPGSKASPGNRRTRNRSRGQSRPTNIKENTIKFEGDFDFESANAQFNREELDKEFKKKLNFKDDKAEKGEEKDLAVVTQSDEAPAEEDHLGPNCYYDKSKSFFDNISSELKTSSRRTTWAEERKLNTETFGVSGRFLRGRSFRGGFRGGRGNGATRRNPTSHRAGTGRV</sequence>
<dbReference type="FunFam" id="2.30.30.100:FF:000006">
    <property type="entry name" value="Protein LSM14 homolog A isoform b"/>
    <property type="match status" value="1"/>
</dbReference>
<reference evidence="13" key="1">
    <citation type="submission" date="2025-08" db="UniProtKB">
        <authorList>
            <consortium name="Ensembl"/>
        </authorList>
    </citation>
    <scope>IDENTIFICATION</scope>
</reference>
<evidence type="ECO:0000259" key="10">
    <source>
        <dbReference type="PROSITE" id="PS51513"/>
    </source>
</evidence>
<dbReference type="CDD" id="cd01736">
    <property type="entry name" value="LSm14_N"/>
    <property type="match status" value="1"/>
</dbReference>
<comment type="similarity">
    <text evidence="2">Belongs to the LSM14 family.</text>
</comment>
<dbReference type="Gene3D" id="2.30.30.100">
    <property type="match status" value="1"/>
</dbReference>
<dbReference type="GO" id="GO:0036464">
    <property type="term" value="C:cytoplasmic ribonucleoprotein granule"/>
    <property type="evidence" value="ECO:0007669"/>
    <property type="project" value="UniProtKB-SubCell"/>
</dbReference>
<keyword evidence="5" id="KW-0687">Ribonucleoprotein</keyword>
<dbReference type="SUPFAM" id="SSF50182">
    <property type="entry name" value="Sm-like ribonucleoproteins"/>
    <property type="match status" value="1"/>
</dbReference>
<dbReference type="GO" id="GO:0003729">
    <property type="term" value="F:mRNA binding"/>
    <property type="evidence" value="ECO:0007669"/>
    <property type="project" value="TreeGrafter"/>
</dbReference>
<dbReference type="InterPro" id="IPR025761">
    <property type="entry name" value="FFD_box"/>
</dbReference>
<evidence type="ECO:0000256" key="6">
    <source>
        <dbReference type="PROSITE-ProRule" id="PRU00846"/>
    </source>
</evidence>
<dbReference type="InterPro" id="IPR010920">
    <property type="entry name" value="LSM_dom_sf"/>
</dbReference>
<evidence type="ECO:0000313" key="13">
    <source>
        <dbReference type="Ensembl" id="ENSMMSP00000026340.1"/>
    </source>
</evidence>
<evidence type="ECO:0000256" key="8">
    <source>
        <dbReference type="SAM" id="MobiDB-lite"/>
    </source>
</evidence>
<keyword evidence="14" id="KW-1185">Reference proteome</keyword>
<evidence type="ECO:0000256" key="2">
    <source>
        <dbReference type="ARBA" id="ARBA00010415"/>
    </source>
</evidence>
<keyword evidence="3" id="KW-0217">Developmental protein</keyword>
<comment type="subcellular location">
    <subcellularLocation>
        <location evidence="1">Cytoplasm</location>
        <location evidence="1">Cytoplasmic ribonucleoprotein granule</location>
    </subcellularLocation>
</comment>
<dbReference type="PROSITE" id="PS51536">
    <property type="entry name" value="TFG"/>
    <property type="match status" value="1"/>
</dbReference>
<feature type="domain" description="DFDF" evidence="9">
    <location>
        <begin position="254"/>
        <end position="290"/>
    </location>
</feature>
<feature type="compositionally biased region" description="Low complexity" evidence="8">
    <location>
        <begin position="149"/>
        <end position="161"/>
    </location>
</feature>
<dbReference type="InterPro" id="IPR019050">
    <property type="entry name" value="FDF_dom"/>
</dbReference>
<dbReference type="InterPro" id="IPR025762">
    <property type="entry name" value="DFDF"/>
</dbReference>
<dbReference type="PROSITE" id="PS51512">
    <property type="entry name" value="DFDF"/>
    <property type="match status" value="1"/>
</dbReference>
<evidence type="ECO:0000313" key="14">
    <source>
        <dbReference type="Proteomes" id="UP000694544"/>
    </source>
</evidence>
<dbReference type="PROSITE" id="PS51513">
    <property type="entry name" value="FFD"/>
    <property type="match status" value="1"/>
</dbReference>
<dbReference type="Ensembl" id="ENSMMST00000029057.1">
    <property type="protein sequence ID" value="ENSMMSP00000026340.1"/>
    <property type="gene ID" value="ENSMMSG00000019784.1"/>
</dbReference>